<feature type="transmembrane region" description="Helical" evidence="5">
    <location>
        <begin position="134"/>
        <end position="156"/>
    </location>
</feature>
<organism evidence="6 7">
    <name type="scientific">Bemisia tabaci</name>
    <name type="common">Sweetpotato whitefly</name>
    <name type="synonym">Aleurodes tabaci</name>
    <dbReference type="NCBI Taxonomy" id="7038"/>
    <lineage>
        <taxon>Eukaryota</taxon>
        <taxon>Metazoa</taxon>
        <taxon>Ecdysozoa</taxon>
        <taxon>Arthropoda</taxon>
        <taxon>Hexapoda</taxon>
        <taxon>Insecta</taxon>
        <taxon>Pterygota</taxon>
        <taxon>Neoptera</taxon>
        <taxon>Paraneoptera</taxon>
        <taxon>Hemiptera</taxon>
        <taxon>Sternorrhyncha</taxon>
        <taxon>Aleyrodoidea</taxon>
        <taxon>Aleyrodidae</taxon>
        <taxon>Aleyrodinae</taxon>
        <taxon>Bemisia</taxon>
    </lineage>
</organism>
<reference evidence="6" key="1">
    <citation type="submission" date="2021-12" db="EMBL/GenBank/DDBJ databases">
        <authorList>
            <person name="King R."/>
        </authorList>
    </citation>
    <scope>NUCLEOTIDE SEQUENCE</scope>
</reference>
<keyword evidence="4 5" id="KW-0472">Membrane</keyword>
<dbReference type="Proteomes" id="UP001152759">
    <property type="component" value="Chromosome 2"/>
</dbReference>
<name>A0A9P0A5G4_BEMTA</name>
<comment type="subcellular location">
    <subcellularLocation>
        <location evidence="1">Membrane</location>
    </subcellularLocation>
</comment>
<sequence length="370" mass="42422">MPTTRSSSKNNCPEITNCQRCQIYLYSQSSYLKAVMADQDTSDWFWMCENCYISSPVQEQTLCFFRIPQNGGLFEHESSLTSGINLIPSGIQAASQPVLKPSLKVHFHSIFCTVSNWLISLKAHSRIYCNLHSVGIFTFLFFFVILLLSIFLVYWFRPNPCENLASKNEAVASKIRNSFHSLEETFPQQNIDLWVNFASGFQNIAESNEISPAVFLILHSKNTKTSFCIINQVCKLAHLHLKVDSSPLVLDAVQLQNKYFEQGDFILDMEKNMLSRKISVIRNLHMMPGKLAEGLHGLTDAYNPLVKKVIYLMSIPVNQSYYSKNVFELAEDVLHHSWVDVHEEKLDPLLARLTTNVVWIEDEKKFPEYC</sequence>
<dbReference type="PANTHER" id="PTHR18843:SF7">
    <property type="entry name" value="LAMINA-ASSOCIATED POLYPEPTIDE 1B ISOFORM 1-RELATED"/>
    <property type="match status" value="1"/>
</dbReference>
<evidence type="ECO:0000256" key="1">
    <source>
        <dbReference type="ARBA" id="ARBA00004370"/>
    </source>
</evidence>
<dbReference type="InterPro" id="IPR008662">
    <property type="entry name" value="TOIP1/2"/>
</dbReference>
<dbReference type="EMBL" id="OU963863">
    <property type="protein sequence ID" value="CAH0384652.1"/>
    <property type="molecule type" value="Genomic_DNA"/>
</dbReference>
<keyword evidence="2 5" id="KW-0812">Transmembrane</keyword>
<dbReference type="GO" id="GO:0061024">
    <property type="term" value="P:membrane organization"/>
    <property type="evidence" value="ECO:0007669"/>
    <property type="project" value="TreeGrafter"/>
</dbReference>
<dbReference type="Gene3D" id="3.40.50.12190">
    <property type="match status" value="1"/>
</dbReference>
<proteinExistence type="predicted"/>
<evidence type="ECO:0000256" key="5">
    <source>
        <dbReference type="SAM" id="Phobius"/>
    </source>
</evidence>
<dbReference type="PANTHER" id="PTHR18843">
    <property type="entry name" value="TORSIN-1A-INTERACTING PROTEIN"/>
    <property type="match status" value="1"/>
</dbReference>
<evidence type="ECO:0000256" key="4">
    <source>
        <dbReference type="ARBA" id="ARBA00023136"/>
    </source>
</evidence>
<evidence type="ECO:0000313" key="7">
    <source>
        <dbReference type="Proteomes" id="UP001152759"/>
    </source>
</evidence>
<evidence type="ECO:0000256" key="3">
    <source>
        <dbReference type="ARBA" id="ARBA00022989"/>
    </source>
</evidence>
<keyword evidence="7" id="KW-1185">Reference proteome</keyword>
<evidence type="ECO:0000313" key="6">
    <source>
        <dbReference type="EMBL" id="CAH0384652.1"/>
    </source>
</evidence>
<dbReference type="GO" id="GO:0016020">
    <property type="term" value="C:membrane"/>
    <property type="evidence" value="ECO:0007669"/>
    <property type="project" value="UniProtKB-SubCell"/>
</dbReference>
<accession>A0A9P0A5G4</accession>
<keyword evidence="3 5" id="KW-1133">Transmembrane helix</keyword>
<protein>
    <submittedName>
        <fullName evidence="6">Uncharacterized protein</fullName>
    </submittedName>
</protein>
<dbReference type="AlphaFoldDB" id="A0A9P0A5G4"/>
<gene>
    <name evidence="6" type="ORF">BEMITA_LOCUS3954</name>
</gene>
<dbReference type="InterPro" id="IPR038599">
    <property type="entry name" value="LAP1C-like_C_sf"/>
</dbReference>
<dbReference type="GO" id="GO:0001671">
    <property type="term" value="F:ATPase activator activity"/>
    <property type="evidence" value="ECO:0007669"/>
    <property type="project" value="InterPro"/>
</dbReference>
<evidence type="ECO:0000256" key="2">
    <source>
        <dbReference type="ARBA" id="ARBA00022692"/>
    </source>
</evidence>